<gene>
    <name evidence="2" type="ORF">HMPREF9140_01794</name>
</gene>
<sequence length="403" mass="45752">MNRQLRLAAAATMMAAVQFATAQVKMAPNYFRADPAVYKYRMAKVVEWKGTESEQSTTYSYDSRGCLIGEEYKMIDQPRSNVYYYTYDDKGYMIEKEEWNIKADQTDSLVSARHIYDRDEHGYVTEYARATLHGTDPGDRTLTEDVKMKFVYDDQMRLVRVDIRQFDYPSNKLEDNVGRVCKVEYDAAGHISRVSQIYPENDELVWAEEFSYDEQGRRISIKKVPGPNYDPQTTLTWTWHYNSDGDIDEHSCTNGFGNKFEYDKSKLSSETFMALEATEAEWALQGPLNCTLFKELPMEKGFTHAPIKEVEGEAYVMYEATGSTDGIDHTIAASQLQIETNGSELTINSDASAIGKPFAIYNSTGICVLTGVLKGTQTKISTQTFCPGLYLLSATGQTIKFFR</sequence>
<dbReference type="HOGENOM" id="CLU_681261_0_0_10"/>
<keyword evidence="3" id="KW-1185">Reference proteome</keyword>
<dbReference type="eggNOG" id="COG3209">
    <property type="taxonomic scope" value="Bacteria"/>
</dbReference>
<dbReference type="STRING" id="883158.HMPREF9140_01794"/>
<feature type="signal peptide" evidence="1">
    <location>
        <begin position="1"/>
        <end position="22"/>
    </location>
</feature>
<proteinExistence type="predicted"/>
<dbReference type="Proteomes" id="UP000016023">
    <property type="component" value="Unassembled WGS sequence"/>
</dbReference>
<dbReference type="EMBL" id="AGWK01000048">
    <property type="protein sequence ID" value="EHO67109.1"/>
    <property type="molecule type" value="Genomic_DNA"/>
</dbReference>
<evidence type="ECO:0000313" key="3">
    <source>
        <dbReference type="Proteomes" id="UP000016023"/>
    </source>
</evidence>
<dbReference type="Gene3D" id="2.180.10.10">
    <property type="entry name" value="RHS repeat-associated core"/>
    <property type="match status" value="1"/>
</dbReference>
<reference evidence="2 3" key="1">
    <citation type="submission" date="2011-12" db="EMBL/GenBank/DDBJ databases">
        <title>The Genome Sequence of Prevotella micans F0438.</title>
        <authorList>
            <consortium name="The Broad Institute Genome Sequencing Platform"/>
            <person name="Earl A."/>
            <person name="Ward D."/>
            <person name="Feldgarden M."/>
            <person name="Gevers D."/>
            <person name="Izard J."/>
            <person name="Baranova O.V."/>
            <person name="Blanton J.M."/>
            <person name="Wade W.G."/>
            <person name="Dewhirst F.E."/>
            <person name="Young S.K."/>
            <person name="Zeng Q."/>
            <person name="Gargeya S."/>
            <person name="Fitzgerald M."/>
            <person name="Haas B."/>
            <person name="Abouelleil A."/>
            <person name="Alvarado L."/>
            <person name="Arachchi H.M."/>
            <person name="Berlin A."/>
            <person name="Chapman S.B."/>
            <person name="Gearin G."/>
            <person name="Goldberg J."/>
            <person name="Griggs A."/>
            <person name="Gujja S."/>
            <person name="Hansen M."/>
            <person name="Heiman D."/>
            <person name="Howarth C."/>
            <person name="Larimer J."/>
            <person name="Lui A."/>
            <person name="MacDonald P.J.P."/>
            <person name="McCowen C."/>
            <person name="Montmayeur A."/>
            <person name="Murphy C."/>
            <person name="Neiman D."/>
            <person name="Pearson M."/>
            <person name="Priest M."/>
            <person name="Roberts A."/>
            <person name="Saif S."/>
            <person name="Shea T."/>
            <person name="Sisk P."/>
            <person name="Stolte C."/>
            <person name="Sykes S."/>
            <person name="Wortman J."/>
            <person name="Nusbaum C."/>
            <person name="Birren B."/>
        </authorList>
    </citation>
    <scope>NUCLEOTIDE SEQUENCE [LARGE SCALE GENOMIC DNA]</scope>
    <source>
        <strain evidence="2 3">F0438</strain>
    </source>
</reference>
<evidence type="ECO:0000256" key="1">
    <source>
        <dbReference type="SAM" id="SignalP"/>
    </source>
</evidence>
<keyword evidence="1" id="KW-0732">Signal</keyword>
<feature type="chain" id="PRO_5003552954" evidence="1">
    <location>
        <begin position="23"/>
        <end position="403"/>
    </location>
</feature>
<dbReference type="PATRIC" id="fig|883158.3.peg.1792"/>
<dbReference type="RefSeq" id="WP_006953346.1">
    <property type="nucleotide sequence ID" value="NZ_JH594523.1"/>
</dbReference>
<organism evidence="2 3">
    <name type="scientific">Prevotella micans F0438</name>
    <dbReference type="NCBI Taxonomy" id="883158"/>
    <lineage>
        <taxon>Bacteria</taxon>
        <taxon>Pseudomonadati</taxon>
        <taxon>Bacteroidota</taxon>
        <taxon>Bacteroidia</taxon>
        <taxon>Bacteroidales</taxon>
        <taxon>Prevotellaceae</taxon>
        <taxon>Prevotella</taxon>
    </lineage>
</organism>
<accession>H1Q4F6</accession>
<name>H1Q4F6_9BACT</name>
<protein>
    <submittedName>
        <fullName evidence="2">Uncharacterized protein</fullName>
    </submittedName>
</protein>
<comment type="caution">
    <text evidence="2">The sequence shown here is derived from an EMBL/GenBank/DDBJ whole genome shotgun (WGS) entry which is preliminary data.</text>
</comment>
<dbReference type="AlphaFoldDB" id="H1Q4F6"/>
<evidence type="ECO:0000313" key="2">
    <source>
        <dbReference type="EMBL" id="EHO67109.1"/>
    </source>
</evidence>